<name>A0A4W5P4E3_9TELE</name>
<dbReference type="InterPro" id="IPR000073">
    <property type="entry name" value="AB_hydrolase_1"/>
</dbReference>
<evidence type="ECO:0000256" key="1">
    <source>
        <dbReference type="ARBA" id="ARBA00008645"/>
    </source>
</evidence>
<sequence length="319" mass="35889">IMQTLKGVRHLMTSATMKQAEFKMPVPWGEIRGKVWGPDHGRPILCLHGWADNCGTFNTLIPLLPKEWKYVAVDMAGHGLSSHRPPGVFYSFPAYVADIRRVIGALQWKRFSIIGHSMGDALYPEMVESLVHLDSYGFLPTDAKELHTVIRQGFEGMLEFEKKKDEKKEKVYTYENALKRLLAANPSLSEQSAHILLERGLAQVEGGVVFTRDFRINLRNVVRVSLEQSLELQSRIQARVLVVLAEQGFEKMFSEPQQKTFTTTLLQGYKDQSGMVVNVPGDHHVHLNTPETVAQIVTDFLQQDAPSHSTAEDTPAAKL</sequence>
<dbReference type="PANTHER" id="PTHR43798:SF14">
    <property type="entry name" value="SERINE HYDROLASE-LIKE PROTEIN DDB_G0286239"/>
    <property type="match status" value="1"/>
</dbReference>
<dbReference type="AlphaFoldDB" id="A0A4W5P4E3"/>
<dbReference type="GO" id="GO:0016787">
    <property type="term" value="F:hydrolase activity"/>
    <property type="evidence" value="ECO:0007669"/>
    <property type="project" value="UniProtKB-KW"/>
</dbReference>
<dbReference type="STRING" id="62062.ENSHHUP00000055939"/>
<comment type="similarity">
    <text evidence="1">Belongs to the AB hydrolase superfamily.</text>
</comment>
<reference evidence="4" key="3">
    <citation type="submission" date="2025-09" db="UniProtKB">
        <authorList>
            <consortium name="Ensembl"/>
        </authorList>
    </citation>
    <scope>IDENTIFICATION</scope>
</reference>
<evidence type="ECO:0000259" key="3">
    <source>
        <dbReference type="Pfam" id="PF00561"/>
    </source>
</evidence>
<dbReference type="Ensembl" id="ENSHHUT00000057874.1">
    <property type="protein sequence ID" value="ENSHHUP00000055939.1"/>
    <property type="gene ID" value="ENSHHUG00000033419.1"/>
</dbReference>
<dbReference type="Proteomes" id="UP000314982">
    <property type="component" value="Unassembled WGS sequence"/>
</dbReference>
<keyword evidence="5" id="KW-1185">Reference proteome</keyword>
<dbReference type="PANTHER" id="PTHR43798">
    <property type="entry name" value="MONOACYLGLYCEROL LIPASE"/>
    <property type="match status" value="1"/>
</dbReference>
<dbReference type="InterPro" id="IPR050266">
    <property type="entry name" value="AB_hydrolase_sf"/>
</dbReference>
<protein>
    <submittedName>
        <fullName evidence="4">Serine hydrolase like</fullName>
    </submittedName>
</protein>
<evidence type="ECO:0000313" key="5">
    <source>
        <dbReference type="Proteomes" id="UP000314982"/>
    </source>
</evidence>
<evidence type="ECO:0000313" key="4">
    <source>
        <dbReference type="Ensembl" id="ENSHHUP00000055939.1"/>
    </source>
</evidence>
<proteinExistence type="inferred from homology"/>
<dbReference type="Gene3D" id="3.40.50.1820">
    <property type="entry name" value="alpha/beta hydrolase"/>
    <property type="match status" value="1"/>
</dbReference>
<dbReference type="GO" id="GO:0016020">
    <property type="term" value="C:membrane"/>
    <property type="evidence" value="ECO:0007669"/>
    <property type="project" value="TreeGrafter"/>
</dbReference>
<evidence type="ECO:0000256" key="2">
    <source>
        <dbReference type="ARBA" id="ARBA00022801"/>
    </source>
</evidence>
<dbReference type="SUPFAM" id="SSF53474">
    <property type="entry name" value="alpha/beta-Hydrolases"/>
    <property type="match status" value="1"/>
</dbReference>
<dbReference type="InterPro" id="IPR029058">
    <property type="entry name" value="AB_hydrolase_fold"/>
</dbReference>
<dbReference type="Pfam" id="PF00561">
    <property type="entry name" value="Abhydrolase_1"/>
    <property type="match status" value="1"/>
</dbReference>
<reference evidence="4" key="2">
    <citation type="submission" date="2025-08" db="UniProtKB">
        <authorList>
            <consortium name="Ensembl"/>
        </authorList>
    </citation>
    <scope>IDENTIFICATION</scope>
</reference>
<keyword evidence="2" id="KW-0378">Hydrolase</keyword>
<feature type="domain" description="AB hydrolase-1" evidence="3">
    <location>
        <begin position="43"/>
        <end position="119"/>
    </location>
</feature>
<dbReference type="GeneTree" id="ENSGT00530000063960"/>
<accession>A0A4W5P4E3</accession>
<organism evidence="4 5">
    <name type="scientific">Hucho hucho</name>
    <name type="common">huchen</name>
    <dbReference type="NCBI Taxonomy" id="62062"/>
    <lineage>
        <taxon>Eukaryota</taxon>
        <taxon>Metazoa</taxon>
        <taxon>Chordata</taxon>
        <taxon>Craniata</taxon>
        <taxon>Vertebrata</taxon>
        <taxon>Euteleostomi</taxon>
        <taxon>Actinopterygii</taxon>
        <taxon>Neopterygii</taxon>
        <taxon>Teleostei</taxon>
        <taxon>Protacanthopterygii</taxon>
        <taxon>Salmoniformes</taxon>
        <taxon>Salmonidae</taxon>
        <taxon>Salmoninae</taxon>
        <taxon>Hucho</taxon>
    </lineage>
</organism>
<reference evidence="5" key="1">
    <citation type="submission" date="2018-06" db="EMBL/GenBank/DDBJ databases">
        <title>Genome assembly of Danube salmon.</title>
        <authorList>
            <person name="Macqueen D.J."/>
            <person name="Gundappa M.K."/>
        </authorList>
    </citation>
    <scope>NUCLEOTIDE SEQUENCE [LARGE SCALE GENOMIC DNA]</scope>
</reference>